<accession>A0A1I8HN39</accession>
<feature type="compositionally biased region" description="Low complexity" evidence="1">
    <location>
        <begin position="117"/>
        <end position="132"/>
    </location>
</feature>
<feature type="region of interest" description="Disordered" evidence="1">
    <location>
        <begin position="188"/>
        <end position="233"/>
    </location>
</feature>
<feature type="compositionally biased region" description="Low complexity" evidence="1">
    <location>
        <begin position="142"/>
        <end position="170"/>
    </location>
</feature>
<dbReference type="WBParaSite" id="maker-uti_cns_0007120-snap-gene-0.6-mRNA-1">
    <property type="protein sequence ID" value="maker-uti_cns_0007120-snap-gene-0.6-mRNA-1"/>
    <property type="gene ID" value="maker-uti_cns_0007120-snap-gene-0.6"/>
</dbReference>
<feature type="compositionally biased region" description="Gly residues" evidence="1">
    <location>
        <begin position="212"/>
        <end position="224"/>
    </location>
</feature>
<evidence type="ECO:0000313" key="3">
    <source>
        <dbReference type="WBParaSite" id="maker-uti_cns_0007120-snap-gene-0.6-mRNA-1"/>
    </source>
</evidence>
<dbReference type="Proteomes" id="UP000095280">
    <property type="component" value="Unplaced"/>
</dbReference>
<evidence type="ECO:0000313" key="2">
    <source>
        <dbReference type="Proteomes" id="UP000095280"/>
    </source>
</evidence>
<organism evidence="2 3">
    <name type="scientific">Macrostomum lignano</name>
    <dbReference type="NCBI Taxonomy" id="282301"/>
    <lineage>
        <taxon>Eukaryota</taxon>
        <taxon>Metazoa</taxon>
        <taxon>Spiralia</taxon>
        <taxon>Lophotrochozoa</taxon>
        <taxon>Platyhelminthes</taxon>
        <taxon>Rhabditophora</taxon>
        <taxon>Macrostomorpha</taxon>
        <taxon>Macrostomida</taxon>
        <taxon>Macrostomidae</taxon>
        <taxon>Macrostomum</taxon>
    </lineage>
</organism>
<sequence length="233" mass="22956">AAALLISTGGGQHQLQHQQQTPDLCRRSENCLELRHLPQAGRGADGPVGGPFGRSSVHPPHHLGGGHLGLGGGRGFMGEPLLLDHPGGASPNPPGHFRNISSSGLYPPGTPPSYQPGAAAAAIGASSRGLASPPRVDAPDFSSGKLSSPHSSLSSSIGSPSKRRPSTSAAAAVASAAAPTLMLASLGNGRSVNVTPDILNPPVARPSRSLHGGNGGSGGDGGSGEDAADSSSQ</sequence>
<proteinExistence type="predicted"/>
<keyword evidence="2" id="KW-1185">Reference proteome</keyword>
<protein>
    <submittedName>
        <fullName evidence="3">CG10617</fullName>
    </submittedName>
</protein>
<reference evidence="3" key="1">
    <citation type="submission" date="2016-11" db="UniProtKB">
        <authorList>
            <consortium name="WormBaseParasite"/>
        </authorList>
    </citation>
    <scope>IDENTIFICATION</scope>
</reference>
<feature type="region of interest" description="Disordered" evidence="1">
    <location>
        <begin position="79"/>
        <end position="170"/>
    </location>
</feature>
<evidence type="ECO:0000256" key="1">
    <source>
        <dbReference type="SAM" id="MobiDB-lite"/>
    </source>
</evidence>
<dbReference type="AlphaFoldDB" id="A0A1I8HN39"/>
<name>A0A1I8HN39_9PLAT</name>